<sequence>MSVPIRGLQRGQQRSLDILTGAILLKLTAIAIATVSSEGERYQEEEAKYVLKKEMKEQVEMLLQKKNELWVRLSGQRDIEHYVKPQPKVVASYVSTISATRLGDNEVMVQITLSEIRNFFILMC</sequence>
<reference evidence="1 2" key="2">
    <citation type="journal article" date="2018" name="Hortic Res">
        <title>Improved Brassica rapa reference genome by single-molecule sequencing and chromosome conformation capture technologies.</title>
        <authorList>
            <person name="Zhang L."/>
            <person name="Cai X."/>
            <person name="Wu J."/>
            <person name="Liu M."/>
            <person name="Grob S."/>
            <person name="Cheng F."/>
            <person name="Liang J."/>
            <person name="Cai C."/>
            <person name="Liu Z."/>
            <person name="Liu B."/>
            <person name="Wang F."/>
            <person name="Li S."/>
            <person name="Liu F."/>
            <person name="Li X."/>
            <person name="Cheng L."/>
            <person name="Yang W."/>
            <person name="Li M.H."/>
            <person name="Grossniklaus U."/>
            <person name="Zheng H."/>
            <person name="Wang X."/>
        </authorList>
    </citation>
    <scope>NUCLEOTIDE SEQUENCE [LARGE SCALE GENOMIC DNA]</scope>
    <source>
        <strain evidence="1 2">cv. Chiifu-401-42</strain>
    </source>
</reference>
<reference evidence="1" key="3">
    <citation type="submission" date="2023-03" db="UniProtKB">
        <authorList>
            <consortium name="EnsemblPlants"/>
        </authorList>
    </citation>
    <scope>IDENTIFICATION</scope>
    <source>
        <strain evidence="1">cv. Chiifu-401-42</strain>
    </source>
</reference>
<dbReference type="AlphaFoldDB" id="M4CGC6"/>
<protein>
    <submittedName>
        <fullName evidence="1">Uncharacterized protein</fullName>
    </submittedName>
</protein>
<dbReference type="OMA" id="CFLAEEA"/>
<keyword evidence="2" id="KW-1185">Reference proteome</keyword>
<organism evidence="1 2">
    <name type="scientific">Brassica campestris</name>
    <name type="common">Field mustard</name>
    <dbReference type="NCBI Taxonomy" id="3711"/>
    <lineage>
        <taxon>Eukaryota</taxon>
        <taxon>Viridiplantae</taxon>
        <taxon>Streptophyta</taxon>
        <taxon>Embryophyta</taxon>
        <taxon>Tracheophyta</taxon>
        <taxon>Spermatophyta</taxon>
        <taxon>Magnoliopsida</taxon>
        <taxon>eudicotyledons</taxon>
        <taxon>Gunneridae</taxon>
        <taxon>Pentapetalae</taxon>
        <taxon>rosids</taxon>
        <taxon>malvids</taxon>
        <taxon>Brassicales</taxon>
        <taxon>Brassicaceae</taxon>
        <taxon>Brassiceae</taxon>
        <taxon>Brassica</taxon>
    </lineage>
</organism>
<name>M4CGC6_BRACM</name>
<accession>M4CGC6</accession>
<reference evidence="1 2" key="1">
    <citation type="journal article" date="2011" name="Nat. Genet.">
        <title>The genome of the mesopolyploid crop species Brassica rapa.</title>
        <authorList>
            <consortium name="Brassica rapa Genome Sequencing Project Consortium"/>
            <person name="Wang X."/>
            <person name="Wang H."/>
            <person name="Wang J."/>
            <person name="Sun R."/>
            <person name="Wu J."/>
            <person name="Liu S."/>
            <person name="Bai Y."/>
            <person name="Mun J.H."/>
            <person name="Bancroft I."/>
            <person name="Cheng F."/>
            <person name="Huang S."/>
            <person name="Li X."/>
            <person name="Hua W."/>
            <person name="Wang J."/>
            <person name="Wang X."/>
            <person name="Freeling M."/>
            <person name="Pires J.C."/>
            <person name="Paterson A.H."/>
            <person name="Chalhoub B."/>
            <person name="Wang B."/>
            <person name="Hayward A."/>
            <person name="Sharpe A.G."/>
            <person name="Park B.S."/>
            <person name="Weisshaar B."/>
            <person name="Liu B."/>
            <person name="Li B."/>
            <person name="Liu B."/>
            <person name="Tong C."/>
            <person name="Song C."/>
            <person name="Duran C."/>
            <person name="Peng C."/>
            <person name="Geng C."/>
            <person name="Koh C."/>
            <person name="Lin C."/>
            <person name="Edwards D."/>
            <person name="Mu D."/>
            <person name="Shen D."/>
            <person name="Soumpourou E."/>
            <person name="Li F."/>
            <person name="Fraser F."/>
            <person name="Conant G."/>
            <person name="Lassalle G."/>
            <person name="King G.J."/>
            <person name="Bonnema G."/>
            <person name="Tang H."/>
            <person name="Wang H."/>
            <person name="Belcram H."/>
            <person name="Zhou H."/>
            <person name="Hirakawa H."/>
            <person name="Abe H."/>
            <person name="Guo H."/>
            <person name="Wang H."/>
            <person name="Jin H."/>
            <person name="Parkin I.A."/>
            <person name="Batley J."/>
            <person name="Kim J.S."/>
            <person name="Just J."/>
            <person name="Li J."/>
            <person name="Xu J."/>
            <person name="Deng J."/>
            <person name="Kim J.A."/>
            <person name="Li J."/>
            <person name="Yu J."/>
            <person name="Meng J."/>
            <person name="Wang J."/>
            <person name="Min J."/>
            <person name="Poulain J."/>
            <person name="Wang J."/>
            <person name="Hatakeyama K."/>
            <person name="Wu K."/>
            <person name="Wang L."/>
            <person name="Fang L."/>
            <person name="Trick M."/>
            <person name="Links M.G."/>
            <person name="Zhao M."/>
            <person name="Jin M."/>
            <person name="Ramchiary N."/>
            <person name="Drou N."/>
            <person name="Berkman P.J."/>
            <person name="Cai Q."/>
            <person name="Huang Q."/>
            <person name="Li R."/>
            <person name="Tabata S."/>
            <person name="Cheng S."/>
            <person name="Zhang S."/>
            <person name="Zhang S."/>
            <person name="Huang S."/>
            <person name="Sato S."/>
            <person name="Sun S."/>
            <person name="Kwon S.J."/>
            <person name="Choi S.R."/>
            <person name="Lee T.H."/>
            <person name="Fan W."/>
            <person name="Zhao X."/>
            <person name="Tan X."/>
            <person name="Xu X."/>
            <person name="Wang Y."/>
            <person name="Qiu Y."/>
            <person name="Yin Y."/>
            <person name="Li Y."/>
            <person name="Du Y."/>
            <person name="Liao Y."/>
            <person name="Lim Y."/>
            <person name="Narusaka Y."/>
            <person name="Wang Y."/>
            <person name="Wang Z."/>
            <person name="Li Z."/>
            <person name="Wang Z."/>
            <person name="Xiong Z."/>
            <person name="Zhang Z."/>
        </authorList>
    </citation>
    <scope>NUCLEOTIDE SEQUENCE [LARGE SCALE GENOMIC DNA]</scope>
    <source>
        <strain evidence="1 2">cv. Chiifu-401-42</strain>
    </source>
</reference>
<dbReference type="Gramene" id="Bra003259.1">
    <property type="protein sequence ID" value="Bra003259.1-P"/>
    <property type="gene ID" value="Bra003259"/>
</dbReference>
<evidence type="ECO:0000313" key="2">
    <source>
        <dbReference type="Proteomes" id="UP000011750"/>
    </source>
</evidence>
<dbReference type="HOGENOM" id="CLU_2007130_0_0_1"/>
<proteinExistence type="predicted"/>
<dbReference type="InParanoid" id="M4CGC6"/>
<dbReference type="Proteomes" id="UP000011750">
    <property type="component" value="Chromosome A07"/>
</dbReference>
<evidence type="ECO:0000313" key="1">
    <source>
        <dbReference type="EnsemblPlants" id="Bra003259.1-P"/>
    </source>
</evidence>
<dbReference type="EnsemblPlants" id="Bra003259.1">
    <property type="protein sequence ID" value="Bra003259.1-P"/>
    <property type="gene ID" value="Bra003259"/>
</dbReference>
<dbReference type="SMR" id="M4CGC6"/>